<dbReference type="InterPro" id="IPR038508">
    <property type="entry name" value="ArfGAP_dom_sf"/>
</dbReference>
<feature type="domain" description="Arf-GAP" evidence="7">
    <location>
        <begin position="956"/>
        <end position="1100"/>
    </location>
</feature>
<dbReference type="SUPFAM" id="SSF50729">
    <property type="entry name" value="PH domain-like"/>
    <property type="match status" value="1"/>
</dbReference>
<dbReference type="GO" id="GO:0008270">
    <property type="term" value="F:zinc ion binding"/>
    <property type="evidence" value="ECO:0007669"/>
    <property type="project" value="UniProtKB-KW"/>
</dbReference>
<feature type="compositionally biased region" description="Low complexity" evidence="5">
    <location>
        <begin position="1625"/>
        <end position="1656"/>
    </location>
</feature>
<feature type="region of interest" description="Disordered" evidence="5">
    <location>
        <begin position="1409"/>
        <end position="1496"/>
    </location>
</feature>
<dbReference type="PANTHER" id="PTHR23180:SF160">
    <property type="entry name" value="ADP-RIBOSYLATION FACTOR GTPASE-ACTIVATING PROTEIN EFFECTOR PROTEIN 1"/>
    <property type="match status" value="1"/>
</dbReference>
<dbReference type="InterPro" id="IPR045258">
    <property type="entry name" value="ACAP1/2/3-like"/>
</dbReference>
<evidence type="ECO:0000256" key="4">
    <source>
        <dbReference type="PROSITE-ProRule" id="PRU00325"/>
    </source>
</evidence>
<accession>A0A9P6R8N9</accession>
<evidence type="ECO:0000313" key="10">
    <source>
        <dbReference type="Proteomes" id="UP000738325"/>
    </source>
</evidence>
<evidence type="ECO:0000259" key="6">
    <source>
        <dbReference type="PROSITE" id="PS50003"/>
    </source>
</evidence>
<feature type="compositionally biased region" description="Polar residues" evidence="5">
    <location>
        <begin position="1334"/>
        <end position="1354"/>
    </location>
</feature>
<evidence type="ECO:0008006" key="11">
    <source>
        <dbReference type="Google" id="ProtNLM"/>
    </source>
</evidence>
<dbReference type="InterPro" id="IPR037278">
    <property type="entry name" value="ARFGAP/RecO"/>
</dbReference>
<feature type="compositionally biased region" description="Polar residues" evidence="5">
    <location>
        <begin position="162"/>
        <end position="176"/>
    </location>
</feature>
<feature type="region of interest" description="Disordered" evidence="5">
    <location>
        <begin position="1142"/>
        <end position="1165"/>
    </location>
</feature>
<dbReference type="InterPro" id="IPR007527">
    <property type="entry name" value="Znf_SWIM"/>
</dbReference>
<evidence type="ECO:0000256" key="1">
    <source>
        <dbReference type="ARBA" id="ARBA00022723"/>
    </source>
</evidence>
<dbReference type="SUPFAM" id="SSF103657">
    <property type="entry name" value="BAR/IMD domain-like"/>
    <property type="match status" value="1"/>
</dbReference>
<dbReference type="PANTHER" id="PTHR23180">
    <property type="entry name" value="CENTAURIN/ARF"/>
    <property type="match status" value="1"/>
</dbReference>
<dbReference type="InterPro" id="IPR001849">
    <property type="entry name" value="PH_domain"/>
</dbReference>
<dbReference type="Pfam" id="PF01412">
    <property type="entry name" value="ArfGap"/>
    <property type="match status" value="1"/>
</dbReference>
<evidence type="ECO:0000256" key="2">
    <source>
        <dbReference type="ARBA" id="ARBA00022771"/>
    </source>
</evidence>
<dbReference type="Gene3D" id="2.30.29.30">
    <property type="entry name" value="Pleckstrin-homology domain (PH domain)/Phosphotyrosine-binding domain (PTB)"/>
    <property type="match status" value="1"/>
</dbReference>
<feature type="region of interest" description="Disordered" evidence="5">
    <location>
        <begin position="674"/>
        <end position="699"/>
    </location>
</feature>
<dbReference type="SMART" id="SM00233">
    <property type="entry name" value="PH"/>
    <property type="match status" value="1"/>
</dbReference>
<feature type="compositionally biased region" description="Polar residues" evidence="5">
    <location>
        <begin position="1430"/>
        <end position="1468"/>
    </location>
</feature>
<dbReference type="Pfam" id="PF16746">
    <property type="entry name" value="BAR_3"/>
    <property type="match status" value="1"/>
</dbReference>
<dbReference type="FunFam" id="2.30.29.30:FF:000252">
    <property type="entry name" value="ARF GTPase activator (Csx2)"/>
    <property type="match status" value="1"/>
</dbReference>
<evidence type="ECO:0000256" key="3">
    <source>
        <dbReference type="ARBA" id="ARBA00022833"/>
    </source>
</evidence>
<feature type="compositionally biased region" description="Polar residues" evidence="5">
    <location>
        <begin position="1476"/>
        <end position="1492"/>
    </location>
</feature>
<dbReference type="PRINTS" id="PR00405">
    <property type="entry name" value="REVINTRACTNG"/>
</dbReference>
<keyword evidence="1" id="KW-0479">Metal-binding</keyword>
<dbReference type="SUPFAM" id="SSF57863">
    <property type="entry name" value="ArfGap/RecO-like zinc finger"/>
    <property type="match status" value="1"/>
</dbReference>
<dbReference type="CDD" id="cd08204">
    <property type="entry name" value="ArfGap"/>
    <property type="match status" value="1"/>
</dbReference>
<dbReference type="Pfam" id="PF00169">
    <property type="entry name" value="PH"/>
    <property type="match status" value="1"/>
</dbReference>
<dbReference type="InterPro" id="IPR027267">
    <property type="entry name" value="AH/BAR_dom_sf"/>
</dbReference>
<dbReference type="PROSITE" id="PS50115">
    <property type="entry name" value="ARFGAP"/>
    <property type="match status" value="1"/>
</dbReference>
<feature type="region of interest" description="Disordered" evidence="5">
    <location>
        <begin position="1188"/>
        <end position="1233"/>
    </location>
</feature>
<evidence type="ECO:0000259" key="7">
    <source>
        <dbReference type="PROSITE" id="PS50115"/>
    </source>
</evidence>
<dbReference type="PROSITE" id="PS50966">
    <property type="entry name" value="ZF_SWIM"/>
    <property type="match status" value="1"/>
</dbReference>
<feature type="region of interest" description="Disordered" evidence="5">
    <location>
        <begin position="1737"/>
        <end position="1778"/>
    </location>
</feature>
<proteinExistence type="predicted"/>
<feature type="compositionally biased region" description="Polar residues" evidence="5">
    <location>
        <begin position="1151"/>
        <end position="1165"/>
    </location>
</feature>
<feature type="region of interest" description="Disordered" evidence="5">
    <location>
        <begin position="54"/>
        <end position="87"/>
    </location>
</feature>
<feature type="region of interest" description="Disordered" evidence="5">
    <location>
        <begin position="1619"/>
        <end position="1662"/>
    </location>
</feature>
<dbReference type="Gene3D" id="1.10.220.150">
    <property type="entry name" value="Arf GTPase activating protein"/>
    <property type="match status" value="1"/>
</dbReference>
<dbReference type="Proteomes" id="UP000738325">
    <property type="component" value="Unassembled WGS sequence"/>
</dbReference>
<feature type="region of interest" description="Disordered" evidence="5">
    <location>
        <begin position="1305"/>
        <end position="1324"/>
    </location>
</feature>
<name>A0A9P6R8N9_9FUNG</name>
<protein>
    <recommendedName>
        <fullName evidence="11">ArfGap-domain-containing protein</fullName>
    </recommendedName>
</protein>
<sequence>MDAGATTQAPSSLFQPHPAKFAIARISVHDASSSSSPVLSLIVDPLSSGFSIHHPTPDTVEYTQDPENIRPQHTTSSDTSDQLNTSSTALRDFPPLLLKIHAREGLRLSFELKGDVMDSVQPRLILKTEPGTRTGILSREALEQDQLQIDQATERTRGDVAHTSSTPRRNSNPGVFLTDTTITGSEDESFMTALAGITSLSGDACATTPEQVSTTSTSTLHAPTIYFVETQTEQAMHALCSETAFQQQLADRPGSVSVVQATKSSDDNRTFNWDWMYHNEERSEQRLQSHKAVFAFLNRSRSTGALEILTMFSLLIQHSAPPPTTPLTTNAGVRLPPAVQNTAWKARHWRRSSTPEKSFTTGRLPAFWNKLQAFPPNQTSPSYLQETLGPMDVDRLLQDLQSQQTSGSNTPSTVPLAMNTEDGPLFRATVAESEQYIRTMKQVSKRVVKAAQHVLDTRRAWVTAEELFVKELENVRFAESLVEQYLRPLTENLAEQSEMMSQHMRNLVVEPFSQFFGIDIKAAELQRKSFEDESKDYYNFLSRYMGMKQDNMQKKQEADTKHDKRRRHFEAKRLEYWRFLTSMKESGNKGEELCSCLSEFTEKHCQHVVSMGAIAEELQPDLTAIATDNRQRYERNRVRPAVRPGMTIRRTPSRQYIKNGAGVVLTQSMIRSSASDASLDSPRTPHSQRNSIDFSTQDQDIPVPVPALNASQLSNTNSTTVSGIRDLEHQDIDAGLALGRRKEGFLFATSRPSTHNVAVLEKPSINWHKYWCVLSEGQLHEYSNWKKGVTLPHNDPINLRIATVRSCRDQDRRFCFEIITPKYRRVYQATSMEDMNSWISVISNAIQGLLNGTSSCRNLNVEYTTNKGNKSLASPDGKGLMAGLGGMNRASMEQVLNATSLPTSLQDRVQHGQAVGRKRGGSAMDGLNELGQIITPLTAQSRFSEDLAGMTDQLGAQLLKVMRESHPRNMVCADCGAKNPDWCVINLGILVCIECSGIHRSLGTHISKVRSMTLDTTSYTKDLSEFIRSVGNDVSNQIWEADLVQSTEQLQALGNQSQTSKTVFRKPIVNDSREYKISFIRKKYVDKAFVDQSLRQGDAAKNSSLANDALFRAVSANDIPAALAAFAQGADINLIQKANHESDQGPFFEPQASSSPHPLSPIKNTESTFDLSALPTLSISPTLDDDVLQSSSLDDSTNSEASSQLSGVTTASQPSSTTERNEDSYLSPLEQKQTAMVEIRPRPSGGRPISSVMVLQTSPLLIALRHGVPFSFNEQFVVYPLAEFLMQNGAASNMSMEVKLLTSNPTTLPTRPLKGGKTPPEDVSEGMIERDIPQLTSGSIGSRLASATESSSVNADDMSRTESKSLDAEDADDSKAIDKRSLGQIVELRGEDSAAAVEYLRAKRLARGEGPSMLSTSPPSIPAASTVTTGTRSWQGGSRPRTNSLKDVSAASTSTPSMSNTLIDNLTLSPRLKPSGSVTSGSLPISSATLPSTGFRDRESRLLPANRQYPPPSNPEISVLFQLRRDSDGGIGSNLFSTIKGASTKDKERVVIAKAQARRSGDFSFFRPLSVETTTGQLSDASSFHSNYTYSPTTSEHGPTSFSEGLQSNISATISTSARNSLTHGNNNNNNNDDNSNGNSNSNSSSNTSSNTNSNTNKRKSIRMSAAYFRSSIIKDTTKDGKKSSRAGLRTTTLVEDSARENDYDDDDDEEELTMAELLARQNEHFPRLQLSWSDLNLEEPSPPLAPVSPSSDLPTSEQTEKTTNLKPSEPKAQARRSSLSFFTGLSFASTPNLLSSLQQESRQGPGELQ</sequence>
<gene>
    <name evidence="9" type="ORF">BGZ99_008233</name>
</gene>
<keyword evidence="3" id="KW-0862">Zinc</keyword>
<dbReference type="InterPro" id="IPR001164">
    <property type="entry name" value="ArfGAP_dom"/>
</dbReference>
<dbReference type="EMBL" id="JAAAIP010000629">
    <property type="protein sequence ID" value="KAG0314276.1"/>
    <property type="molecule type" value="Genomic_DNA"/>
</dbReference>
<keyword evidence="2 4" id="KW-0863">Zinc-finger</keyword>
<dbReference type="SMART" id="SM00105">
    <property type="entry name" value="ArfGap"/>
    <property type="match status" value="1"/>
</dbReference>
<dbReference type="OrthoDB" id="10266696at2759"/>
<dbReference type="InterPro" id="IPR004148">
    <property type="entry name" value="BAR_dom"/>
</dbReference>
<reference evidence="9" key="1">
    <citation type="journal article" date="2020" name="Fungal Divers.">
        <title>Resolving the Mortierellaceae phylogeny through synthesis of multi-gene phylogenetics and phylogenomics.</title>
        <authorList>
            <person name="Vandepol N."/>
            <person name="Liber J."/>
            <person name="Desiro A."/>
            <person name="Na H."/>
            <person name="Kennedy M."/>
            <person name="Barry K."/>
            <person name="Grigoriev I.V."/>
            <person name="Miller A.N."/>
            <person name="O'Donnell K."/>
            <person name="Stajich J.E."/>
            <person name="Bonito G."/>
        </authorList>
    </citation>
    <scope>NUCLEOTIDE SEQUENCE</scope>
    <source>
        <strain evidence="9">REB-010B</strain>
    </source>
</reference>
<evidence type="ECO:0000256" key="5">
    <source>
        <dbReference type="SAM" id="MobiDB-lite"/>
    </source>
</evidence>
<dbReference type="PROSITE" id="PS50003">
    <property type="entry name" value="PH_DOMAIN"/>
    <property type="match status" value="1"/>
</dbReference>
<evidence type="ECO:0000313" key="9">
    <source>
        <dbReference type="EMBL" id="KAG0314276.1"/>
    </source>
</evidence>
<feature type="compositionally biased region" description="Polar residues" evidence="5">
    <location>
        <begin position="61"/>
        <end position="87"/>
    </location>
</feature>
<feature type="region of interest" description="Disordered" evidence="5">
    <location>
        <begin position="1332"/>
        <end position="1374"/>
    </location>
</feature>
<keyword evidence="10" id="KW-1185">Reference proteome</keyword>
<feature type="compositionally biased region" description="Polar residues" evidence="5">
    <location>
        <begin position="1198"/>
        <end position="1218"/>
    </location>
</feature>
<dbReference type="InterPro" id="IPR011993">
    <property type="entry name" value="PH-like_dom_sf"/>
</dbReference>
<feature type="compositionally biased region" description="Low complexity" evidence="5">
    <location>
        <begin position="1415"/>
        <end position="1429"/>
    </location>
</feature>
<dbReference type="Gene3D" id="1.20.1270.60">
    <property type="entry name" value="Arfaptin homology (AH) domain/BAR domain"/>
    <property type="match status" value="1"/>
</dbReference>
<feature type="domain" description="SWIM-type" evidence="8">
    <location>
        <begin position="579"/>
        <end position="616"/>
    </location>
</feature>
<feature type="domain" description="PH" evidence="6">
    <location>
        <begin position="739"/>
        <end position="847"/>
    </location>
</feature>
<organism evidence="9 10">
    <name type="scientific">Dissophora globulifera</name>
    <dbReference type="NCBI Taxonomy" id="979702"/>
    <lineage>
        <taxon>Eukaryota</taxon>
        <taxon>Fungi</taxon>
        <taxon>Fungi incertae sedis</taxon>
        <taxon>Mucoromycota</taxon>
        <taxon>Mortierellomycotina</taxon>
        <taxon>Mortierellomycetes</taxon>
        <taxon>Mortierellales</taxon>
        <taxon>Mortierellaceae</taxon>
        <taxon>Dissophora</taxon>
    </lineage>
</organism>
<feature type="compositionally biased region" description="Polar residues" evidence="5">
    <location>
        <begin position="684"/>
        <end position="699"/>
    </location>
</feature>
<feature type="region of interest" description="Disordered" evidence="5">
    <location>
        <begin position="149"/>
        <end position="176"/>
    </location>
</feature>
<dbReference type="GO" id="GO:0005737">
    <property type="term" value="C:cytoplasm"/>
    <property type="evidence" value="ECO:0007669"/>
    <property type="project" value="InterPro"/>
</dbReference>
<feature type="compositionally biased region" description="Polar residues" evidence="5">
    <location>
        <begin position="1756"/>
        <end position="1767"/>
    </location>
</feature>
<feature type="compositionally biased region" description="Basic and acidic residues" evidence="5">
    <location>
        <begin position="1357"/>
        <end position="1374"/>
    </location>
</feature>
<dbReference type="GO" id="GO:0005096">
    <property type="term" value="F:GTPase activator activity"/>
    <property type="evidence" value="ECO:0007669"/>
    <property type="project" value="InterPro"/>
</dbReference>
<evidence type="ECO:0000259" key="8">
    <source>
        <dbReference type="PROSITE" id="PS50966"/>
    </source>
</evidence>
<feature type="region of interest" description="Disordered" evidence="5">
    <location>
        <begin position="1677"/>
        <end position="1709"/>
    </location>
</feature>
<comment type="caution">
    <text evidence="9">The sequence shown here is derived from an EMBL/GenBank/DDBJ whole genome shotgun (WGS) entry which is preliminary data.</text>
</comment>